<dbReference type="FunFam" id="3.90.870.10:FF:000007">
    <property type="entry name" value="YrdC N6-threonylcarbamoyltransferase domain containing"/>
    <property type="match status" value="1"/>
</dbReference>
<evidence type="ECO:0000256" key="3">
    <source>
        <dbReference type="ARBA" id="ARBA00004496"/>
    </source>
</evidence>
<dbReference type="GO" id="GO:0005739">
    <property type="term" value="C:mitochondrion"/>
    <property type="evidence" value="ECO:0007669"/>
    <property type="project" value="UniProtKB-SubCell"/>
</dbReference>
<comment type="function">
    <text evidence="14">Cytoplasmic and mitochondrial threonylcarbamoyl-AMP synthase required for the formation of a threonylcarbamoyl group on adenosine at position 37 (t(6)A37) in tRNAs that read codons beginning with adenine. Catalyzes the conversion of L-threonine, HCO(3)(-)/CO(2) and ATP to give threonylcarbamoyl-AMP (TC-AMP) as the acyladenylate intermediate, with the release of diphosphate. Participates in t(6)A37 formation in cytoplasmic and mitochondrial tRNAs. May regulate the activity of some transporters.</text>
</comment>
<evidence type="ECO:0000256" key="2">
    <source>
        <dbReference type="ARBA" id="ARBA00004202"/>
    </source>
</evidence>
<protein>
    <recommendedName>
        <fullName evidence="6">Threonylcarbamoyl-AMP synthase</fullName>
        <ecNumber evidence="5">2.7.7.87</ecNumber>
    </recommendedName>
</protein>
<keyword evidence="10" id="KW-0809">Transit peptide</keyword>
<evidence type="ECO:0000256" key="7">
    <source>
        <dbReference type="ARBA" id="ARBA00022475"/>
    </source>
</evidence>
<keyword evidence="7" id="KW-1003">Cell membrane</keyword>
<evidence type="ECO:0000256" key="9">
    <source>
        <dbReference type="ARBA" id="ARBA00022679"/>
    </source>
</evidence>
<dbReference type="GO" id="GO:0061710">
    <property type="term" value="F:L-threonylcarbamoyladenylate synthase"/>
    <property type="evidence" value="ECO:0007669"/>
    <property type="project" value="UniProtKB-EC"/>
</dbReference>
<reference evidence="17" key="1">
    <citation type="submission" date="2018-10" db="EMBL/GenBank/DDBJ databases">
        <title>Transcriptome assembly of Aceria tosichella (Wheat curl mite) Type 2.</title>
        <authorList>
            <person name="Scully E.D."/>
            <person name="Geib S.M."/>
            <person name="Palmer N.A."/>
            <person name="Gupta A.K."/>
            <person name="Sarath G."/>
            <person name="Tatineni S."/>
        </authorList>
    </citation>
    <scope>NUCLEOTIDE SEQUENCE</scope>
    <source>
        <strain evidence="17">LincolnNE</strain>
    </source>
</reference>
<organism evidence="17">
    <name type="scientific">Aceria tosichella</name>
    <name type="common">wheat curl mite</name>
    <dbReference type="NCBI Taxonomy" id="561515"/>
    <lineage>
        <taxon>Eukaryota</taxon>
        <taxon>Metazoa</taxon>
        <taxon>Ecdysozoa</taxon>
        <taxon>Arthropoda</taxon>
        <taxon>Chelicerata</taxon>
        <taxon>Arachnida</taxon>
        <taxon>Acari</taxon>
        <taxon>Acariformes</taxon>
        <taxon>Trombidiformes</taxon>
        <taxon>Prostigmata</taxon>
        <taxon>Eupodina</taxon>
        <taxon>Eriophyoidea</taxon>
        <taxon>Eriophyidae</taxon>
        <taxon>Eriophyinae</taxon>
        <taxon>Aceriini</taxon>
        <taxon>Aceria</taxon>
    </lineage>
</organism>
<comment type="subcellular location">
    <subcellularLocation>
        <location evidence="2">Cell membrane</location>
        <topology evidence="2">Peripheral membrane protein</topology>
    </subcellularLocation>
    <subcellularLocation>
        <location evidence="3">Cytoplasm</location>
    </subcellularLocation>
    <subcellularLocation>
        <location evidence="1">Mitochondrion</location>
    </subcellularLocation>
</comment>
<evidence type="ECO:0000256" key="14">
    <source>
        <dbReference type="ARBA" id="ARBA00058524"/>
    </source>
</evidence>
<dbReference type="AlphaFoldDB" id="A0A6G1SC52"/>
<dbReference type="EMBL" id="GGYP01003335">
    <property type="protein sequence ID" value="MDE48106.1"/>
    <property type="molecule type" value="Transcribed_RNA"/>
</dbReference>
<keyword evidence="12" id="KW-0472">Membrane</keyword>
<feature type="domain" description="YrdC-like" evidence="16">
    <location>
        <begin position="20"/>
        <end position="218"/>
    </location>
</feature>
<evidence type="ECO:0000256" key="4">
    <source>
        <dbReference type="ARBA" id="ARBA00007663"/>
    </source>
</evidence>
<keyword evidence="11" id="KW-0496">Mitochondrion</keyword>
<comment type="similarity">
    <text evidence="4">Belongs to the SUA5 family.</text>
</comment>
<keyword evidence="8" id="KW-0963">Cytoplasm</keyword>
<dbReference type="GO" id="GO:0006450">
    <property type="term" value="P:regulation of translational fidelity"/>
    <property type="evidence" value="ECO:0007669"/>
    <property type="project" value="TreeGrafter"/>
</dbReference>
<dbReference type="GO" id="GO:0000049">
    <property type="term" value="F:tRNA binding"/>
    <property type="evidence" value="ECO:0007669"/>
    <property type="project" value="TreeGrafter"/>
</dbReference>
<evidence type="ECO:0000256" key="5">
    <source>
        <dbReference type="ARBA" id="ARBA00012584"/>
    </source>
</evidence>
<dbReference type="Gene3D" id="3.90.870.10">
    <property type="entry name" value="DHBP synthase"/>
    <property type="match status" value="1"/>
</dbReference>
<dbReference type="Pfam" id="PF01300">
    <property type="entry name" value="Sua5_yciO_yrdC"/>
    <property type="match status" value="1"/>
</dbReference>
<dbReference type="NCBIfam" id="TIGR00057">
    <property type="entry name" value="L-threonylcarbamoyladenylate synthase"/>
    <property type="match status" value="1"/>
</dbReference>
<dbReference type="InterPro" id="IPR050156">
    <property type="entry name" value="TC-AMP_synthase_SUA5"/>
</dbReference>
<gene>
    <name evidence="17" type="primary">Yrdc</name>
    <name evidence="17" type="ORF">g.9835</name>
</gene>
<evidence type="ECO:0000256" key="12">
    <source>
        <dbReference type="ARBA" id="ARBA00023136"/>
    </source>
</evidence>
<sequence>MANLHKIKQLFYLRGGQMDREQVNFACGILNKSGVIALPTDTLYGLAAVANDSKALDKIYKIKGRDAGKPLAVCVADVAEIPQVADIGKNDMDVFRSLLPGPVTLVLKRSSSLNKDLNPNVPTIGVRVPCHNFIIALCDQLGPLALTSANKSGEKSPLVIDDFKEIWDELDCIFDAGPTRENFVEQSNVFSKERAGSTVIDLSDQERKYYKIIREGCALHRSINILTRFGYRRKQH</sequence>
<dbReference type="GO" id="GO:0005886">
    <property type="term" value="C:plasma membrane"/>
    <property type="evidence" value="ECO:0007669"/>
    <property type="project" value="UniProtKB-SubCell"/>
</dbReference>
<evidence type="ECO:0000256" key="15">
    <source>
        <dbReference type="ARBA" id="ARBA00063146"/>
    </source>
</evidence>
<evidence type="ECO:0000256" key="6">
    <source>
        <dbReference type="ARBA" id="ARBA00015492"/>
    </source>
</evidence>
<dbReference type="EC" id="2.7.7.87" evidence="5"/>
<dbReference type="SUPFAM" id="SSF55821">
    <property type="entry name" value="YrdC/RibB"/>
    <property type="match status" value="1"/>
</dbReference>
<accession>A0A6G1SC52</accession>
<comment type="subunit">
    <text evidence="15">Interacts with RSC1A1.</text>
</comment>
<evidence type="ECO:0000259" key="16">
    <source>
        <dbReference type="PROSITE" id="PS51163"/>
    </source>
</evidence>
<evidence type="ECO:0000256" key="1">
    <source>
        <dbReference type="ARBA" id="ARBA00004173"/>
    </source>
</evidence>
<evidence type="ECO:0000256" key="8">
    <source>
        <dbReference type="ARBA" id="ARBA00022490"/>
    </source>
</evidence>
<dbReference type="PANTHER" id="PTHR17490">
    <property type="entry name" value="SUA5"/>
    <property type="match status" value="1"/>
</dbReference>
<dbReference type="GO" id="GO:0003725">
    <property type="term" value="F:double-stranded RNA binding"/>
    <property type="evidence" value="ECO:0007669"/>
    <property type="project" value="InterPro"/>
</dbReference>
<evidence type="ECO:0000256" key="10">
    <source>
        <dbReference type="ARBA" id="ARBA00022946"/>
    </source>
</evidence>
<evidence type="ECO:0000256" key="13">
    <source>
        <dbReference type="ARBA" id="ARBA00048366"/>
    </source>
</evidence>
<evidence type="ECO:0000256" key="11">
    <source>
        <dbReference type="ARBA" id="ARBA00023128"/>
    </source>
</evidence>
<name>A0A6G1SC52_9ACAR</name>
<dbReference type="PROSITE" id="PS51163">
    <property type="entry name" value="YRDC"/>
    <property type="match status" value="1"/>
</dbReference>
<evidence type="ECO:0000313" key="17">
    <source>
        <dbReference type="EMBL" id="MDE48106.1"/>
    </source>
</evidence>
<comment type="catalytic activity">
    <reaction evidence="13">
        <text>L-threonine + hydrogencarbonate + ATP = L-threonylcarbamoyladenylate + diphosphate + H2O</text>
        <dbReference type="Rhea" id="RHEA:36407"/>
        <dbReference type="ChEBI" id="CHEBI:15377"/>
        <dbReference type="ChEBI" id="CHEBI:17544"/>
        <dbReference type="ChEBI" id="CHEBI:30616"/>
        <dbReference type="ChEBI" id="CHEBI:33019"/>
        <dbReference type="ChEBI" id="CHEBI:57926"/>
        <dbReference type="ChEBI" id="CHEBI:73682"/>
        <dbReference type="EC" id="2.7.7.87"/>
    </reaction>
</comment>
<proteinExistence type="inferred from homology"/>
<dbReference type="PANTHER" id="PTHR17490:SF10">
    <property type="entry name" value="THREONYLCARBAMOYL-AMP SYNTHASE"/>
    <property type="match status" value="1"/>
</dbReference>
<dbReference type="InterPro" id="IPR017945">
    <property type="entry name" value="DHBP_synth_RibB-like_a/b_dom"/>
</dbReference>
<dbReference type="InterPro" id="IPR006070">
    <property type="entry name" value="Sua5-like_dom"/>
</dbReference>
<keyword evidence="9" id="KW-0808">Transferase</keyword>